<feature type="compositionally biased region" description="Acidic residues" evidence="10">
    <location>
        <begin position="178"/>
        <end position="200"/>
    </location>
</feature>
<evidence type="ECO:0000256" key="1">
    <source>
        <dbReference type="ARBA" id="ARBA00004370"/>
    </source>
</evidence>
<evidence type="ECO:0000256" key="9">
    <source>
        <dbReference type="PROSITE-ProRule" id="PRU00043"/>
    </source>
</evidence>
<keyword evidence="8" id="KW-0325">Glycoprotein</keyword>
<evidence type="ECO:0000256" key="6">
    <source>
        <dbReference type="ARBA" id="ARBA00022989"/>
    </source>
</evidence>
<comment type="subcellular location">
    <subcellularLocation>
        <location evidence="1">Membrane</location>
    </subcellularLocation>
</comment>
<dbReference type="AlphaFoldDB" id="A0A834U461"/>
<evidence type="ECO:0000256" key="7">
    <source>
        <dbReference type="ARBA" id="ARBA00023136"/>
    </source>
</evidence>
<dbReference type="InterPro" id="IPR002126">
    <property type="entry name" value="Cadherin-like_dom"/>
</dbReference>
<evidence type="ECO:0000256" key="4">
    <source>
        <dbReference type="ARBA" id="ARBA00022837"/>
    </source>
</evidence>
<dbReference type="Gene3D" id="2.60.40.60">
    <property type="entry name" value="Cadherins"/>
    <property type="match status" value="1"/>
</dbReference>
<keyword evidence="13" id="KW-1185">Reference proteome</keyword>
<keyword evidence="4 9" id="KW-0106">Calcium</keyword>
<dbReference type="Proteomes" id="UP000600918">
    <property type="component" value="Unassembled WGS sequence"/>
</dbReference>
<keyword evidence="5" id="KW-0130">Cell adhesion</keyword>
<dbReference type="PROSITE" id="PS50268">
    <property type="entry name" value="CADHERIN_2"/>
    <property type="match status" value="2"/>
</dbReference>
<dbReference type="InterPro" id="IPR050971">
    <property type="entry name" value="Cadherin-domain_protein"/>
</dbReference>
<dbReference type="SMART" id="SM00112">
    <property type="entry name" value="CA"/>
    <property type="match status" value="1"/>
</dbReference>
<accession>A0A834U461</accession>
<evidence type="ECO:0000313" key="13">
    <source>
        <dbReference type="Proteomes" id="UP000600918"/>
    </source>
</evidence>
<dbReference type="PANTHER" id="PTHR24025">
    <property type="entry name" value="DESMOGLEIN FAMILY MEMBER"/>
    <property type="match status" value="1"/>
</dbReference>
<feature type="domain" description="Cadherin" evidence="11">
    <location>
        <begin position="41"/>
        <end position="150"/>
    </location>
</feature>
<keyword evidence="2" id="KW-0812">Transmembrane</keyword>
<protein>
    <recommendedName>
        <fullName evidence="11">Cadherin domain-containing protein</fullName>
    </recommendedName>
</protein>
<evidence type="ECO:0000256" key="5">
    <source>
        <dbReference type="ARBA" id="ARBA00022889"/>
    </source>
</evidence>
<evidence type="ECO:0000256" key="10">
    <source>
        <dbReference type="SAM" id="MobiDB-lite"/>
    </source>
</evidence>
<dbReference type="SUPFAM" id="SSF49313">
    <property type="entry name" value="Cadherin-like"/>
    <property type="match status" value="1"/>
</dbReference>
<dbReference type="GO" id="GO:0007156">
    <property type="term" value="P:homophilic cell adhesion via plasma membrane adhesion molecules"/>
    <property type="evidence" value="ECO:0007669"/>
    <property type="project" value="InterPro"/>
</dbReference>
<organism evidence="12 13">
    <name type="scientific">Vespula pensylvanica</name>
    <name type="common">Western yellow jacket</name>
    <name type="synonym">Wasp</name>
    <dbReference type="NCBI Taxonomy" id="30213"/>
    <lineage>
        <taxon>Eukaryota</taxon>
        <taxon>Metazoa</taxon>
        <taxon>Ecdysozoa</taxon>
        <taxon>Arthropoda</taxon>
        <taxon>Hexapoda</taxon>
        <taxon>Insecta</taxon>
        <taxon>Pterygota</taxon>
        <taxon>Neoptera</taxon>
        <taxon>Endopterygota</taxon>
        <taxon>Hymenoptera</taxon>
        <taxon>Apocrita</taxon>
        <taxon>Aculeata</taxon>
        <taxon>Vespoidea</taxon>
        <taxon>Vespidae</taxon>
        <taxon>Vespinae</taxon>
        <taxon>Vespula</taxon>
    </lineage>
</organism>
<dbReference type="InterPro" id="IPR020894">
    <property type="entry name" value="Cadherin_CS"/>
</dbReference>
<gene>
    <name evidence="12" type="ORF">H0235_012314</name>
</gene>
<dbReference type="PANTHER" id="PTHR24025:SF20">
    <property type="entry name" value="DACHSOUS CADHERIN RELATED 2"/>
    <property type="match status" value="1"/>
</dbReference>
<proteinExistence type="predicted"/>
<dbReference type="PRINTS" id="PR00205">
    <property type="entry name" value="CADHERIN"/>
</dbReference>
<keyword evidence="3" id="KW-0677">Repeat</keyword>
<evidence type="ECO:0000256" key="8">
    <source>
        <dbReference type="ARBA" id="ARBA00023180"/>
    </source>
</evidence>
<keyword evidence="6" id="KW-1133">Transmembrane helix</keyword>
<dbReference type="FunFam" id="2.60.40.60:FF:000116">
    <property type="entry name" value="Dachsous cadherin-related 2"/>
    <property type="match status" value="1"/>
</dbReference>
<dbReference type="Pfam" id="PF00028">
    <property type="entry name" value="Cadherin"/>
    <property type="match status" value="1"/>
</dbReference>
<dbReference type="GO" id="GO:0005509">
    <property type="term" value="F:calcium ion binding"/>
    <property type="evidence" value="ECO:0007669"/>
    <property type="project" value="UniProtKB-UniRule"/>
</dbReference>
<dbReference type="EMBL" id="JACSDY010000011">
    <property type="protein sequence ID" value="KAF7415722.1"/>
    <property type="molecule type" value="Genomic_DNA"/>
</dbReference>
<dbReference type="GO" id="GO:0005886">
    <property type="term" value="C:plasma membrane"/>
    <property type="evidence" value="ECO:0007669"/>
    <property type="project" value="InterPro"/>
</dbReference>
<evidence type="ECO:0000256" key="2">
    <source>
        <dbReference type="ARBA" id="ARBA00022692"/>
    </source>
</evidence>
<reference evidence="12" key="1">
    <citation type="journal article" date="2020" name="G3 (Bethesda)">
        <title>High-Quality Assemblies for Three Invasive Social Wasps from the &lt;i&gt;Vespula&lt;/i&gt; Genus.</title>
        <authorList>
            <person name="Harrop T.W.R."/>
            <person name="Guhlin J."/>
            <person name="McLaughlin G.M."/>
            <person name="Permina E."/>
            <person name="Stockwell P."/>
            <person name="Gilligan J."/>
            <person name="Le Lec M.F."/>
            <person name="Gruber M.A.M."/>
            <person name="Quinn O."/>
            <person name="Lovegrove M."/>
            <person name="Duncan E.J."/>
            <person name="Remnant E.J."/>
            <person name="Van Eeckhoven J."/>
            <person name="Graham B."/>
            <person name="Knapp R.A."/>
            <person name="Langford K.W."/>
            <person name="Kronenberg Z."/>
            <person name="Press M.O."/>
            <person name="Eacker S.M."/>
            <person name="Wilson-Rankin E.E."/>
            <person name="Purcell J."/>
            <person name="Lester P.J."/>
            <person name="Dearden P.K."/>
        </authorList>
    </citation>
    <scope>NUCLEOTIDE SEQUENCE</scope>
    <source>
        <strain evidence="12">Volc-1</strain>
    </source>
</reference>
<sequence>MDILILSINKVLFSWVSGGLSTIAIVRVQITDVNDNSPIFAPQKYNVTLRSDAPFQGPILRVVASDLDAGLFGQVAYRITSGNEAGIFRIDRNTGELHVSRPSLLSRSALHQLNITATDAAGLKSTVDAEVRITMSLPGHRIATCERPRYVLSVKENQPQSTVVGGIKDTVSTSSLSEDCDEDDEEEEEKEEEEKEEEEDARTPTWRFGIPTSTCKARYTIVGKRACAREYSPLLPLLRSLTVERGNEGRRKRLDSQFSLLVTTPF</sequence>
<comment type="caution">
    <text evidence="12">The sequence shown here is derived from an EMBL/GenBank/DDBJ whole genome shotgun (WGS) entry which is preliminary data.</text>
</comment>
<dbReference type="PROSITE" id="PS00232">
    <property type="entry name" value="CADHERIN_1"/>
    <property type="match status" value="1"/>
</dbReference>
<dbReference type="InterPro" id="IPR015919">
    <property type="entry name" value="Cadherin-like_sf"/>
</dbReference>
<dbReference type="GO" id="GO:0005911">
    <property type="term" value="C:cell-cell junction"/>
    <property type="evidence" value="ECO:0007669"/>
    <property type="project" value="TreeGrafter"/>
</dbReference>
<name>A0A834U461_VESPE</name>
<keyword evidence="7" id="KW-0472">Membrane</keyword>
<evidence type="ECO:0000256" key="3">
    <source>
        <dbReference type="ARBA" id="ARBA00022737"/>
    </source>
</evidence>
<feature type="domain" description="Cadherin" evidence="11">
    <location>
        <begin position="3"/>
        <end position="40"/>
    </location>
</feature>
<evidence type="ECO:0000313" key="12">
    <source>
        <dbReference type="EMBL" id="KAF7415722.1"/>
    </source>
</evidence>
<feature type="region of interest" description="Disordered" evidence="10">
    <location>
        <begin position="164"/>
        <end position="207"/>
    </location>
</feature>
<dbReference type="CDD" id="cd11304">
    <property type="entry name" value="Cadherin_repeat"/>
    <property type="match status" value="1"/>
</dbReference>
<evidence type="ECO:0000259" key="11">
    <source>
        <dbReference type="PROSITE" id="PS50268"/>
    </source>
</evidence>